<dbReference type="InterPro" id="IPR012349">
    <property type="entry name" value="Split_barrel_FMN-bd"/>
</dbReference>
<dbReference type="RefSeq" id="WP_231930193.1">
    <property type="nucleotide sequence ID" value="NZ_LT607412.1"/>
</dbReference>
<dbReference type="InterPro" id="IPR004378">
    <property type="entry name" value="F420H2_quin_Rdtase"/>
</dbReference>
<accession>A0A1C4X6B7</accession>
<dbReference type="EMBL" id="LT607412">
    <property type="protein sequence ID" value="SCF03997.1"/>
    <property type="molecule type" value="Genomic_DNA"/>
</dbReference>
<dbReference type="GO" id="GO:0016491">
    <property type="term" value="F:oxidoreductase activity"/>
    <property type="evidence" value="ECO:0007669"/>
    <property type="project" value="InterPro"/>
</dbReference>
<keyword evidence="2" id="KW-1185">Reference proteome</keyword>
<name>A0A1C4X6B7_9ACTN</name>
<dbReference type="Proteomes" id="UP000198243">
    <property type="component" value="Chromosome I"/>
</dbReference>
<proteinExistence type="predicted"/>
<evidence type="ECO:0000313" key="2">
    <source>
        <dbReference type="Proteomes" id="UP000198243"/>
    </source>
</evidence>
<evidence type="ECO:0008006" key="3">
    <source>
        <dbReference type="Google" id="ProtNLM"/>
    </source>
</evidence>
<reference evidence="2" key="1">
    <citation type="submission" date="2016-06" db="EMBL/GenBank/DDBJ databases">
        <authorList>
            <person name="Varghese N."/>
            <person name="Submissions Spin"/>
        </authorList>
    </citation>
    <scope>NUCLEOTIDE SEQUENCE [LARGE SCALE GENOMIC DNA]</scope>
    <source>
        <strain evidence="2">DSM 44875</strain>
    </source>
</reference>
<organism evidence="1 2">
    <name type="scientific">Micromonospora coriariae</name>
    <dbReference type="NCBI Taxonomy" id="285665"/>
    <lineage>
        <taxon>Bacteria</taxon>
        <taxon>Bacillati</taxon>
        <taxon>Actinomycetota</taxon>
        <taxon>Actinomycetes</taxon>
        <taxon>Micromonosporales</taxon>
        <taxon>Micromonosporaceae</taxon>
        <taxon>Micromonospora</taxon>
    </lineage>
</organism>
<evidence type="ECO:0000313" key="1">
    <source>
        <dbReference type="EMBL" id="SCF03997.1"/>
    </source>
</evidence>
<dbReference type="Gene3D" id="2.30.110.10">
    <property type="entry name" value="Electron Transport, Fmn-binding Protein, Chain A"/>
    <property type="match status" value="1"/>
</dbReference>
<sequence>MLLTDSLKRWMYRGGRPQGLARLMNRFSAIQFRAGLLVPSNWATLEVRGRRTGRMVSCPLVVARYEGREYLVSMLGNDANWVANVRAAGGDAVLSHGRRESIHLSEVAVPDKPPILRRYLEKAPGARPHIPVDRHAPLEAFEAIAEDYPVFLVTRPAS</sequence>
<dbReference type="AlphaFoldDB" id="A0A1C4X6B7"/>
<dbReference type="Pfam" id="PF04075">
    <property type="entry name" value="F420H2_quin_red"/>
    <property type="match status" value="1"/>
</dbReference>
<gene>
    <name evidence="1" type="ORF">GA0070607_4741</name>
</gene>
<protein>
    <recommendedName>
        <fullName evidence="3">Deazaflavin-dependent oxidoreductase, nitroreductase family</fullName>
    </recommendedName>
</protein>